<evidence type="ECO:0000256" key="1">
    <source>
        <dbReference type="SAM" id="MobiDB-lite"/>
    </source>
</evidence>
<protein>
    <submittedName>
        <fullName evidence="2">Uncharacterized protein</fullName>
    </submittedName>
</protein>
<sequence length="160" mass="16939">MHRRRVLAACSVALLPAAGCVAGPTDSADGATTTARSGPDTDTPTPTDSSASTPTPSSTPRTTTEECEWPTMCAGTTLLELFLDVDYERPVTLRLDCRSEPVTVDPGRYHEVIREEDGEECAVTVAADGETLYETTVSGSEHVTVRIDHTGAVDVETAVL</sequence>
<dbReference type="RefSeq" id="WP_284032707.1">
    <property type="nucleotide sequence ID" value="NZ_CP126154.1"/>
</dbReference>
<evidence type="ECO:0000313" key="3">
    <source>
        <dbReference type="Proteomes" id="UP001596461"/>
    </source>
</evidence>
<evidence type="ECO:0000313" key="2">
    <source>
        <dbReference type="EMBL" id="MFC7071045.1"/>
    </source>
</evidence>
<dbReference type="AlphaFoldDB" id="A0ABD5WG03"/>
<feature type="region of interest" description="Disordered" evidence="1">
    <location>
        <begin position="21"/>
        <end position="67"/>
    </location>
</feature>
<dbReference type="EMBL" id="JBHTAH010000017">
    <property type="protein sequence ID" value="MFC7071045.1"/>
    <property type="molecule type" value="Genomic_DNA"/>
</dbReference>
<name>A0ABD5WG03_9EURY</name>
<feature type="compositionally biased region" description="Low complexity" evidence="1">
    <location>
        <begin position="37"/>
        <end position="62"/>
    </location>
</feature>
<gene>
    <name evidence="2" type="ORF">ACFQL9_15470</name>
</gene>
<proteinExistence type="predicted"/>
<dbReference type="Proteomes" id="UP001596461">
    <property type="component" value="Unassembled WGS sequence"/>
</dbReference>
<organism evidence="2 3">
    <name type="scientific">Halobaculum lipolyticum</name>
    <dbReference type="NCBI Taxonomy" id="3032001"/>
    <lineage>
        <taxon>Archaea</taxon>
        <taxon>Methanobacteriati</taxon>
        <taxon>Methanobacteriota</taxon>
        <taxon>Stenosarchaea group</taxon>
        <taxon>Halobacteria</taxon>
        <taxon>Halobacteriales</taxon>
        <taxon>Haloferacaceae</taxon>
        <taxon>Halobaculum</taxon>
    </lineage>
</organism>
<accession>A0ABD5WG03</accession>
<keyword evidence="3" id="KW-1185">Reference proteome</keyword>
<comment type="caution">
    <text evidence="2">The sequence shown here is derived from an EMBL/GenBank/DDBJ whole genome shotgun (WGS) entry which is preliminary data.</text>
</comment>
<reference evidence="2 3" key="1">
    <citation type="journal article" date="2019" name="Int. J. Syst. Evol. Microbiol.">
        <title>The Global Catalogue of Microorganisms (GCM) 10K type strain sequencing project: providing services to taxonomists for standard genome sequencing and annotation.</title>
        <authorList>
            <consortium name="The Broad Institute Genomics Platform"/>
            <consortium name="The Broad Institute Genome Sequencing Center for Infectious Disease"/>
            <person name="Wu L."/>
            <person name="Ma J."/>
        </authorList>
    </citation>
    <scope>NUCLEOTIDE SEQUENCE [LARGE SCALE GENOMIC DNA]</scope>
    <source>
        <strain evidence="2 3">DT31</strain>
    </source>
</reference>
<dbReference type="GeneID" id="81124585"/>